<comment type="caution">
    <text evidence="1">The sequence shown here is derived from an EMBL/GenBank/DDBJ whole genome shotgun (WGS) entry which is preliminary data.</text>
</comment>
<organism evidence="1 2">
    <name type="scientific">Methylobacterium brachythecii</name>
    <dbReference type="NCBI Taxonomy" id="1176177"/>
    <lineage>
        <taxon>Bacteria</taxon>
        <taxon>Pseudomonadati</taxon>
        <taxon>Pseudomonadota</taxon>
        <taxon>Alphaproteobacteria</taxon>
        <taxon>Hyphomicrobiales</taxon>
        <taxon>Methylobacteriaceae</taxon>
        <taxon>Methylobacterium</taxon>
    </lineage>
</organism>
<evidence type="ECO:0000313" key="2">
    <source>
        <dbReference type="Proteomes" id="UP001156881"/>
    </source>
</evidence>
<dbReference type="Proteomes" id="UP001156881">
    <property type="component" value="Unassembled WGS sequence"/>
</dbReference>
<sequence length="431" mass="44362">MLNTLARLTSPVTNLFSGSGLVTLGMDTLGAVSRLLYAIAGRSWAWIEQRTLNGIEMLGIRATPDGSTPVDAVLVDLTTGGVDVLEASATLASATTVNLGSVKTKKVTITGSANISSFGPGAQLERLITFTDGGSVLTYNATSLKLPTLASITTRAGDTCHATQDPAGNWHIHDYTRADGTPLSLGGALRFDAVQSLNGSQLGQLLTNSRFAELFPRIDIATQGLSATQISNALTNLGVSTFVKTLLDDADASTALPTLGISDFIKTLLDDANQATALQTLGAQPADADLTAIAALATTAVGRSLLTLVDAVGARSYFGGLYPTRGFAAEGSKTDFTDNNACTNPLGVDLVATGTRIFGYATADFTNSSGVAVDVQARLVVANITAGGTTVAVGRSQIITLPAVAYTGSGKLNPMIQVNGLTPGTTYRLQL</sequence>
<dbReference type="EMBL" id="BSPG01000045">
    <property type="protein sequence ID" value="GLS46566.1"/>
    <property type="molecule type" value="Genomic_DNA"/>
</dbReference>
<proteinExistence type="predicted"/>
<gene>
    <name evidence="1" type="ORF">GCM10007884_45600</name>
</gene>
<keyword evidence="2" id="KW-1185">Reference proteome</keyword>
<reference evidence="2" key="1">
    <citation type="journal article" date="2019" name="Int. J. Syst. Evol. Microbiol.">
        <title>The Global Catalogue of Microorganisms (GCM) 10K type strain sequencing project: providing services to taxonomists for standard genome sequencing and annotation.</title>
        <authorList>
            <consortium name="The Broad Institute Genomics Platform"/>
            <consortium name="The Broad Institute Genome Sequencing Center for Infectious Disease"/>
            <person name="Wu L."/>
            <person name="Ma J."/>
        </authorList>
    </citation>
    <scope>NUCLEOTIDE SEQUENCE [LARGE SCALE GENOMIC DNA]</scope>
    <source>
        <strain evidence="2">NBRC 107710</strain>
    </source>
</reference>
<evidence type="ECO:0000313" key="1">
    <source>
        <dbReference type="EMBL" id="GLS46566.1"/>
    </source>
</evidence>
<name>A0ABQ6DBH3_9HYPH</name>
<accession>A0ABQ6DBH3</accession>
<protein>
    <submittedName>
        <fullName evidence="1">Uncharacterized protein</fullName>
    </submittedName>
</protein>